<proteinExistence type="predicted"/>
<reference evidence="1 2" key="1">
    <citation type="submission" date="2021-06" db="EMBL/GenBank/DDBJ databases">
        <title>Caerostris darwini draft genome.</title>
        <authorList>
            <person name="Kono N."/>
            <person name="Arakawa K."/>
        </authorList>
    </citation>
    <scope>NUCLEOTIDE SEQUENCE [LARGE SCALE GENOMIC DNA]</scope>
</reference>
<organism evidence="1 2">
    <name type="scientific">Caerostris darwini</name>
    <dbReference type="NCBI Taxonomy" id="1538125"/>
    <lineage>
        <taxon>Eukaryota</taxon>
        <taxon>Metazoa</taxon>
        <taxon>Ecdysozoa</taxon>
        <taxon>Arthropoda</taxon>
        <taxon>Chelicerata</taxon>
        <taxon>Arachnida</taxon>
        <taxon>Araneae</taxon>
        <taxon>Araneomorphae</taxon>
        <taxon>Entelegynae</taxon>
        <taxon>Araneoidea</taxon>
        <taxon>Araneidae</taxon>
        <taxon>Caerostris</taxon>
    </lineage>
</organism>
<evidence type="ECO:0000313" key="2">
    <source>
        <dbReference type="Proteomes" id="UP001054837"/>
    </source>
</evidence>
<evidence type="ECO:0000313" key="1">
    <source>
        <dbReference type="EMBL" id="GIY63452.1"/>
    </source>
</evidence>
<accession>A0AAV4UZV3</accession>
<gene>
    <name evidence="1" type="ORF">CDAR_424961</name>
</gene>
<name>A0AAV4UZV3_9ARAC</name>
<dbReference type="AlphaFoldDB" id="A0AAV4UZV3"/>
<sequence length="132" mass="15125">MKASFFSKKQSKLSKQLIILRKHGKAESCSHACRRLFIFASDFSERLKLFRESKINPAGSWENICFSVVPDGVCRSALFEHGSILIFRDSLLRDRPPTPGSPETKPETFLVWFYMFAVSLFRHDYGKECLAG</sequence>
<keyword evidence="2" id="KW-1185">Reference proteome</keyword>
<dbReference type="Proteomes" id="UP001054837">
    <property type="component" value="Unassembled WGS sequence"/>
</dbReference>
<dbReference type="EMBL" id="BPLQ01012181">
    <property type="protein sequence ID" value="GIY63452.1"/>
    <property type="molecule type" value="Genomic_DNA"/>
</dbReference>
<comment type="caution">
    <text evidence="1">The sequence shown here is derived from an EMBL/GenBank/DDBJ whole genome shotgun (WGS) entry which is preliminary data.</text>
</comment>
<protein>
    <submittedName>
        <fullName evidence="1">Uncharacterized protein</fullName>
    </submittedName>
</protein>